<reference evidence="2 3" key="1">
    <citation type="journal article" date="2018" name="IMA Fungus">
        <title>IMA Genome-F 9: Draft genome sequence of Annulohypoxylon stygium, Aspergillus mulundensis, Berkeleyomyces basicola (syn. Thielaviopsis basicola), Ceratocystis smalleyi, two Cercospora beticola strains, Coleophoma cylindrospora, Fusarium fracticaudum, Phialophora cf. hyalina, and Morchella septimelata.</title>
        <authorList>
            <person name="Wingfield B.D."/>
            <person name="Bills G.F."/>
            <person name="Dong Y."/>
            <person name="Huang W."/>
            <person name="Nel W.J."/>
            <person name="Swalarsk-Parry B.S."/>
            <person name="Vaghefi N."/>
            <person name="Wilken P.M."/>
            <person name="An Z."/>
            <person name="de Beer Z.W."/>
            <person name="De Vos L."/>
            <person name="Chen L."/>
            <person name="Duong T.A."/>
            <person name="Gao Y."/>
            <person name="Hammerbacher A."/>
            <person name="Kikkert J.R."/>
            <person name="Li Y."/>
            <person name="Li H."/>
            <person name="Li K."/>
            <person name="Li Q."/>
            <person name="Liu X."/>
            <person name="Ma X."/>
            <person name="Naidoo K."/>
            <person name="Pethybridge S.J."/>
            <person name="Sun J."/>
            <person name="Steenkamp E.T."/>
            <person name="van der Nest M.A."/>
            <person name="van Wyk S."/>
            <person name="Wingfield M.J."/>
            <person name="Xiong C."/>
            <person name="Yue Q."/>
            <person name="Zhang X."/>
        </authorList>
    </citation>
    <scope>NUCLEOTIDE SEQUENCE [LARGE SCALE GENOMIC DNA]</scope>
    <source>
        <strain evidence="2 3">BP6252</strain>
    </source>
</reference>
<feature type="region of interest" description="Disordered" evidence="1">
    <location>
        <begin position="87"/>
        <end position="152"/>
    </location>
</feature>
<dbReference type="EMBL" id="PDLM01000016">
    <property type="protein sequence ID" value="RDW59608.1"/>
    <property type="molecule type" value="Genomic_DNA"/>
</dbReference>
<gene>
    <name evidence="2" type="ORF">BP6252_12695</name>
</gene>
<proteinExistence type="predicted"/>
<feature type="compositionally biased region" description="Pro residues" evidence="1">
    <location>
        <begin position="117"/>
        <end position="126"/>
    </location>
</feature>
<evidence type="ECO:0000313" key="2">
    <source>
        <dbReference type="EMBL" id="RDW59608.1"/>
    </source>
</evidence>
<sequence length="211" mass="22976">MAQDRRARGIVKSSLAYGDAAPKCGIDSAARQQARMTDLCLLHVPRGAKAKSQHAAAEARHLVHLVAILRPMYAIYGPKRDRRRQASPCNRIVCIGGMPSQSPRKGLRRGRPKDDPPPSSPPPPPHAHPDGYRTTPAPTCPPQPLSGQGSRASRGFCGHFRMSSIDVLHPARASLSDCIVEEPFSVPWLARAHERPRGCLYHPPKTTISTS</sequence>
<protein>
    <submittedName>
        <fullName evidence="2">Uncharacterized protein</fullName>
    </submittedName>
</protein>
<comment type="caution">
    <text evidence="2">The sequence shown here is derived from an EMBL/GenBank/DDBJ whole genome shotgun (WGS) entry which is preliminary data.</text>
</comment>
<evidence type="ECO:0000256" key="1">
    <source>
        <dbReference type="SAM" id="MobiDB-lite"/>
    </source>
</evidence>
<dbReference type="AlphaFoldDB" id="A0A3D8QDC4"/>
<evidence type="ECO:0000313" key="3">
    <source>
        <dbReference type="Proteomes" id="UP000256645"/>
    </source>
</evidence>
<dbReference type="Proteomes" id="UP000256645">
    <property type="component" value="Unassembled WGS sequence"/>
</dbReference>
<accession>A0A3D8QDC4</accession>
<keyword evidence="3" id="KW-1185">Reference proteome</keyword>
<name>A0A3D8QDC4_9HELO</name>
<organism evidence="2 3">
    <name type="scientific">Coleophoma cylindrospora</name>
    <dbReference type="NCBI Taxonomy" id="1849047"/>
    <lineage>
        <taxon>Eukaryota</taxon>
        <taxon>Fungi</taxon>
        <taxon>Dikarya</taxon>
        <taxon>Ascomycota</taxon>
        <taxon>Pezizomycotina</taxon>
        <taxon>Leotiomycetes</taxon>
        <taxon>Helotiales</taxon>
        <taxon>Dermateaceae</taxon>
        <taxon>Coleophoma</taxon>
    </lineage>
</organism>